<evidence type="ECO:0000259" key="2">
    <source>
        <dbReference type="SMART" id="SM00642"/>
    </source>
</evidence>
<proteinExistence type="predicted"/>
<dbReference type="InterPro" id="IPR017853">
    <property type="entry name" value="GH"/>
</dbReference>
<sequence>MFRRRRQLTVLTSLSVVMILGGLASCSNGQPAGYTHFDAGSHTITINGAPYPLQLPGRADLKVDGSAIVPADLGVDAAIRGSDASREGIYRSADGNEQFYYVLTDRFANGSKKNDNGGYGADPRVSGFDPSKENFYLGGDIAGLIEHLDYIQGLGTTALWISAPLKNKPVQGQSDAQSAAYLGRWILDFTEIDPHLGTMDDFRELVSQVHKRGMKIYIDVVTNNTADEITYAAEDTSFVPLADKPYRDVDGKLIDVVQLAGTHDFPEIDPASFPYAPISGTAKKVPQWLNDTSLYHNRGESASAGPALTFGDVDGLDDLMTENPQVVRGMEDIYQKWLETGIDGFGISGLTQVNQEFWTHWTQAIKRKADREFFMFGEVTEPDVALLSSYVHTTDMDAVLDSAFHQTIIDYVNGGSAQGLANLFYQDPRYASGKTTVLDLPTYLGNPDMARIGSELDGDKVVNSLFAHALMFTMRGQPVVYYGDEQGMIGQGVGSSSHQPLFATQVPSYQQQTLADGTLFGTGEHMSRDTPLYQGIAQLSAVRKKYPGLSNGSQIELFHEGQTYAFSRIDPEENVEYVVVTHSGSEPVEVTIPVLSTTKNWRSVMNVTDGKVRDVAPGQLHANSVNGVTELKIEVPARSVSVYRAGDSLERGSGITTLRGTKTEESFLELSADTQDHRYANTAFFYRIVGSGKWFAMGSIAGPDPRVYHDLSEFDDGTLIEYRAITDGGRGQSFTYLVGGPQIQLKN</sequence>
<dbReference type="GO" id="GO:0016787">
    <property type="term" value="F:hydrolase activity"/>
    <property type="evidence" value="ECO:0007669"/>
    <property type="project" value="UniProtKB-KW"/>
</dbReference>
<evidence type="ECO:0000256" key="1">
    <source>
        <dbReference type="SAM" id="SignalP"/>
    </source>
</evidence>
<dbReference type="RefSeq" id="WP_252672862.1">
    <property type="nucleotide sequence ID" value="NZ_CP099547.1"/>
</dbReference>
<dbReference type="EMBL" id="CP099547">
    <property type="protein sequence ID" value="USR78994.1"/>
    <property type="molecule type" value="Genomic_DNA"/>
</dbReference>
<dbReference type="PANTHER" id="PTHR10357:SF209">
    <property type="entry name" value="PERIPLASMIC ALPHA-AMYLASE"/>
    <property type="match status" value="1"/>
</dbReference>
<feature type="chain" id="PRO_5045150097" evidence="1">
    <location>
        <begin position="30"/>
        <end position="747"/>
    </location>
</feature>
<dbReference type="InterPro" id="IPR006047">
    <property type="entry name" value="GH13_cat_dom"/>
</dbReference>
<feature type="domain" description="Glycosyl hydrolase family 13 catalytic" evidence="2">
    <location>
        <begin position="101"/>
        <end position="543"/>
    </location>
</feature>
<organism evidence="3 4">
    <name type="scientific">Arcanobacterium pinnipediorum</name>
    <dbReference type="NCBI Taxonomy" id="1503041"/>
    <lineage>
        <taxon>Bacteria</taxon>
        <taxon>Bacillati</taxon>
        <taxon>Actinomycetota</taxon>
        <taxon>Actinomycetes</taxon>
        <taxon>Actinomycetales</taxon>
        <taxon>Actinomycetaceae</taxon>
        <taxon>Arcanobacterium</taxon>
    </lineage>
</organism>
<dbReference type="PROSITE" id="PS51257">
    <property type="entry name" value="PROKAR_LIPOPROTEIN"/>
    <property type="match status" value="1"/>
</dbReference>
<dbReference type="Gene3D" id="3.20.20.80">
    <property type="entry name" value="Glycosidases"/>
    <property type="match status" value="1"/>
</dbReference>
<name>A0ABY5AFM7_9ACTO</name>
<dbReference type="InterPro" id="IPR013780">
    <property type="entry name" value="Glyco_hydro_b"/>
</dbReference>
<reference evidence="3" key="1">
    <citation type="submission" date="2022-06" db="EMBL/GenBank/DDBJ databases">
        <title>Complete Genome Sequence of Arcanobacterium pinnipediorum strain DSM 28752 isolated from a harbour seal.</title>
        <authorList>
            <person name="Borowiak M."/>
            <person name="Kreitlow A."/>
            <person name="Alssahen M."/>
            <person name="Malorny B."/>
            <person name="Laemmler C."/>
            <person name="Prenger-Berninghoff E."/>
            <person name="Siebert U."/>
            <person name="Ploetz M."/>
            <person name="Abdulmawjood A."/>
        </authorList>
    </citation>
    <scope>NUCLEOTIDE SEQUENCE</scope>
    <source>
        <strain evidence="3">DSM 28752</strain>
    </source>
</reference>
<keyword evidence="4" id="KW-1185">Reference proteome</keyword>
<dbReference type="Gene3D" id="2.60.40.1180">
    <property type="entry name" value="Golgi alpha-mannosidase II"/>
    <property type="match status" value="1"/>
</dbReference>
<dbReference type="SMART" id="SM00642">
    <property type="entry name" value="Aamy"/>
    <property type="match status" value="1"/>
</dbReference>
<protein>
    <submittedName>
        <fullName evidence="3">Alpha-amylase family glycosyl hydrolase</fullName>
    </submittedName>
</protein>
<dbReference type="SUPFAM" id="SSF51445">
    <property type="entry name" value="(Trans)glycosidases"/>
    <property type="match status" value="1"/>
</dbReference>
<dbReference type="Proteomes" id="UP001056109">
    <property type="component" value="Chromosome"/>
</dbReference>
<keyword evidence="3" id="KW-0378">Hydrolase</keyword>
<evidence type="ECO:0000313" key="4">
    <source>
        <dbReference type="Proteomes" id="UP001056109"/>
    </source>
</evidence>
<evidence type="ECO:0000313" key="3">
    <source>
        <dbReference type="EMBL" id="USR78994.1"/>
    </source>
</evidence>
<feature type="signal peptide" evidence="1">
    <location>
        <begin position="1"/>
        <end position="29"/>
    </location>
</feature>
<dbReference type="Pfam" id="PF00128">
    <property type="entry name" value="Alpha-amylase"/>
    <property type="match status" value="1"/>
</dbReference>
<accession>A0ABY5AFM7</accession>
<gene>
    <name evidence="3" type="ORF">NG665_06270</name>
</gene>
<keyword evidence="1" id="KW-0732">Signal</keyword>
<dbReference type="PANTHER" id="PTHR10357">
    <property type="entry name" value="ALPHA-AMYLASE FAMILY MEMBER"/>
    <property type="match status" value="1"/>
</dbReference>